<dbReference type="InterPro" id="IPR023772">
    <property type="entry name" value="DNA-bd_HTH_TetR-type_CS"/>
</dbReference>
<keyword evidence="1 2" id="KW-0238">DNA-binding</keyword>
<dbReference type="EMBL" id="BAABZQ010000001">
    <property type="protein sequence ID" value="GAA6497502.1"/>
    <property type="molecule type" value="Genomic_DNA"/>
</dbReference>
<dbReference type="InterPro" id="IPR009057">
    <property type="entry name" value="Homeodomain-like_sf"/>
</dbReference>
<dbReference type="RefSeq" id="WP_390422809.1">
    <property type="nucleotide sequence ID" value="NZ_BAABZQ010000001.1"/>
</dbReference>
<evidence type="ECO:0000313" key="4">
    <source>
        <dbReference type="EMBL" id="GAA6497502.1"/>
    </source>
</evidence>
<gene>
    <name evidence="4" type="ORF">K340107D12_03180</name>
</gene>
<dbReference type="Gene3D" id="1.10.357.10">
    <property type="entry name" value="Tetracycline Repressor, domain 2"/>
    <property type="match status" value="1"/>
</dbReference>
<dbReference type="PROSITE" id="PS50977">
    <property type="entry name" value="HTH_TETR_2"/>
    <property type="match status" value="1"/>
</dbReference>
<dbReference type="PANTHER" id="PTHR43479">
    <property type="entry name" value="ACREF/ENVCD OPERON REPRESSOR-RELATED"/>
    <property type="match status" value="1"/>
</dbReference>
<proteinExistence type="predicted"/>
<evidence type="ECO:0000313" key="5">
    <source>
        <dbReference type="Proteomes" id="UP001600941"/>
    </source>
</evidence>
<feature type="domain" description="HTH tetR-type" evidence="3">
    <location>
        <begin position="6"/>
        <end position="66"/>
    </location>
</feature>
<protein>
    <submittedName>
        <fullName evidence="4">TetR/AcrR family transcriptional regulator</fullName>
    </submittedName>
</protein>
<keyword evidence="5" id="KW-1185">Reference proteome</keyword>
<evidence type="ECO:0000256" key="2">
    <source>
        <dbReference type="PROSITE-ProRule" id="PRU00335"/>
    </source>
</evidence>
<dbReference type="PROSITE" id="PS01081">
    <property type="entry name" value="HTH_TETR_1"/>
    <property type="match status" value="1"/>
</dbReference>
<organism evidence="4 5">
    <name type="scientific">Blautia parvula</name>
    <dbReference type="NCBI Taxonomy" id="2877527"/>
    <lineage>
        <taxon>Bacteria</taxon>
        <taxon>Bacillati</taxon>
        <taxon>Bacillota</taxon>
        <taxon>Clostridia</taxon>
        <taxon>Lachnospirales</taxon>
        <taxon>Lachnospiraceae</taxon>
        <taxon>Blautia</taxon>
    </lineage>
</organism>
<dbReference type="SUPFAM" id="SSF46689">
    <property type="entry name" value="Homeodomain-like"/>
    <property type="match status" value="1"/>
</dbReference>
<accession>A0ABQ0BLU0</accession>
<dbReference type="Pfam" id="PF00440">
    <property type="entry name" value="TetR_N"/>
    <property type="match status" value="1"/>
</dbReference>
<dbReference type="PRINTS" id="PR00455">
    <property type="entry name" value="HTHTETR"/>
</dbReference>
<feature type="DNA-binding region" description="H-T-H motif" evidence="2">
    <location>
        <begin position="29"/>
        <end position="48"/>
    </location>
</feature>
<dbReference type="Proteomes" id="UP001600941">
    <property type="component" value="Unassembled WGS sequence"/>
</dbReference>
<dbReference type="PANTHER" id="PTHR43479:SF11">
    <property type="entry name" value="ACREF_ENVCD OPERON REPRESSOR-RELATED"/>
    <property type="match status" value="1"/>
</dbReference>
<evidence type="ECO:0000256" key="1">
    <source>
        <dbReference type="ARBA" id="ARBA00023125"/>
    </source>
</evidence>
<dbReference type="InterPro" id="IPR001647">
    <property type="entry name" value="HTH_TetR"/>
</dbReference>
<dbReference type="InterPro" id="IPR050624">
    <property type="entry name" value="HTH-type_Tx_Regulator"/>
</dbReference>
<reference evidence="4 5" key="1">
    <citation type="submission" date="2024-04" db="EMBL/GenBank/DDBJ databases">
        <title>Defined microbial consortia suppress multidrug-resistant proinflammatory Enterobacteriaceae via ecological control.</title>
        <authorList>
            <person name="Furuichi M."/>
            <person name="Kawaguchi T."/>
            <person name="Pust M."/>
            <person name="Yasuma K."/>
            <person name="Plichta D."/>
            <person name="Hasegawa N."/>
            <person name="Ohya T."/>
            <person name="Bhattarai S."/>
            <person name="Sasajima S."/>
            <person name="Aoto Y."/>
            <person name="Tuganbaev T."/>
            <person name="Yaginuma M."/>
            <person name="Ueda M."/>
            <person name="Okahashi N."/>
            <person name="Amafuji K."/>
            <person name="Kiridooshi Y."/>
            <person name="Sugita K."/>
            <person name="Strazar M."/>
            <person name="Skelly A."/>
            <person name="Suda W."/>
            <person name="Hattori M."/>
            <person name="Nakamoto N."/>
            <person name="Caballero S."/>
            <person name="Norman J."/>
            <person name="Olle B."/>
            <person name="Tanoue T."/>
            <person name="Arita M."/>
            <person name="Bucci V."/>
            <person name="Atarashi K."/>
            <person name="Xavier R."/>
            <person name="Honda K."/>
        </authorList>
    </citation>
    <scope>NUCLEOTIDE SEQUENCE [LARGE SCALE GENOMIC DNA]</scope>
    <source>
        <strain evidence="5">k34-0107-D12</strain>
    </source>
</reference>
<name>A0ABQ0BLU0_9FIRM</name>
<comment type="caution">
    <text evidence="4">The sequence shown here is derived from an EMBL/GenBank/DDBJ whole genome shotgun (WGS) entry which is preliminary data.</text>
</comment>
<sequence length="203" mass="23410">MSLPDHSIDPKILASAKEEFLSKGYVEASLRKICKTAGVTTGALYKRFAGKEALFEALLAPTLQDLKTIHSEGESFDYEKLNQNEMHVVWDMSEETLNRFMDFLYDHYDGFKMLLCCSEGSVYSNFLNDFVDEHTKKSMRFIETAYQKGIAPERIDENELHMLLTAFWSTMFEPIVHDLSKEQAVYHCKAVSKFFNWQAVLGF</sequence>
<evidence type="ECO:0000259" key="3">
    <source>
        <dbReference type="PROSITE" id="PS50977"/>
    </source>
</evidence>